<feature type="transmembrane region" description="Helical" evidence="1">
    <location>
        <begin position="12"/>
        <end position="32"/>
    </location>
</feature>
<dbReference type="AlphaFoldDB" id="A0A9D1LMU9"/>
<gene>
    <name evidence="2" type="ORF">IAC52_00510</name>
</gene>
<comment type="caution">
    <text evidence="2">The sequence shown here is derived from an EMBL/GenBank/DDBJ whole genome shotgun (WGS) entry which is preliminary data.</text>
</comment>
<name>A0A9D1LMU9_9FIRM</name>
<feature type="transmembrane region" description="Helical" evidence="1">
    <location>
        <begin position="136"/>
        <end position="155"/>
    </location>
</feature>
<reference evidence="2" key="2">
    <citation type="journal article" date="2021" name="PeerJ">
        <title>Extensive microbial diversity within the chicken gut microbiome revealed by metagenomics and culture.</title>
        <authorList>
            <person name="Gilroy R."/>
            <person name="Ravi A."/>
            <person name="Getino M."/>
            <person name="Pursley I."/>
            <person name="Horton D.L."/>
            <person name="Alikhan N.F."/>
            <person name="Baker D."/>
            <person name="Gharbi K."/>
            <person name="Hall N."/>
            <person name="Watson M."/>
            <person name="Adriaenssens E.M."/>
            <person name="Foster-Nyarko E."/>
            <person name="Jarju S."/>
            <person name="Secka A."/>
            <person name="Antonio M."/>
            <person name="Oren A."/>
            <person name="Chaudhuri R.R."/>
            <person name="La Ragione R."/>
            <person name="Hildebrand F."/>
            <person name="Pallen M.J."/>
        </authorList>
    </citation>
    <scope>NUCLEOTIDE SEQUENCE</scope>
    <source>
        <strain evidence="2">ChiGjej1B1-22543</strain>
    </source>
</reference>
<dbReference type="EMBL" id="DVMV01000005">
    <property type="protein sequence ID" value="HIU44769.1"/>
    <property type="molecule type" value="Genomic_DNA"/>
</dbReference>
<evidence type="ECO:0000313" key="3">
    <source>
        <dbReference type="Proteomes" id="UP000824070"/>
    </source>
</evidence>
<protein>
    <submittedName>
        <fullName evidence="2">Uncharacterized protein</fullName>
    </submittedName>
</protein>
<organism evidence="2 3">
    <name type="scientific">Candidatus Alloenteromonas pullicola</name>
    <dbReference type="NCBI Taxonomy" id="2840784"/>
    <lineage>
        <taxon>Bacteria</taxon>
        <taxon>Bacillati</taxon>
        <taxon>Bacillota</taxon>
        <taxon>Bacillota incertae sedis</taxon>
        <taxon>Candidatus Alloenteromonas</taxon>
    </lineage>
</organism>
<evidence type="ECO:0000256" key="1">
    <source>
        <dbReference type="SAM" id="Phobius"/>
    </source>
</evidence>
<accession>A0A9D1LMU9</accession>
<proteinExistence type="predicted"/>
<feature type="transmembrane region" description="Helical" evidence="1">
    <location>
        <begin position="102"/>
        <end position="124"/>
    </location>
</feature>
<feature type="transmembrane region" description="Helical" evidence="1">
    <location>
        <begin position="242"/>
        <end position="270"/>
    </location>
</feature>
<dbReference type="Proteomes" id="UP000824070">
    <property type="component" value="Unassembled WGS sequence"/>
</dbReference>
<sequence>MTVLSGIAIFSFPYFLCMLLVLSSAVLLTLLCKSLGKRFANRLILFILWANFALHFLKQLSPYYLEDFPTSLSKSSFENLCSVLIVIGPFLYLYGGKYGRDYLYYIGSVSCLVVLLAPTSLQGVDLHSLEGYLEAFRFYSCHAPLLFVGPCMCAAKIHELNYHRLWAIPFMFCLVQLLIFVNDMLLNLTLYSYPWDIFFSRYCGMSNASFTMGPAEALDPLLGATYQYMPRYLMTYIGKDGMLYFVPVLWLFLPVCILTAVLGPLFALPFDHRRMGADLRRSFLRLSRRSS</sequence>
<feature type="transmembrane region" description="Helical" evidence="1">
    <location>
        <begin position="167"/>
        <end position="186"/>
    </location>
</feature>
<feature type="transmembrane region" description="Helical" evidence="1">
    <location>
        <begin position="77"/>
        <end position="95"/>
    </location>
</feature>
<keyword evidence="1" id="KW-0812">Transmembrane</keyword>
<keyword evidence="1" id="KW-0472">Membrane</keyword>
<keyword evidence="1" id="KW-1133">Transmembrane helix</keyword>
<reference evidence="2" key="1">
    <citation type="submission" date="2020-10" db="EMBL/GenBank/DDBJ databases">
        <authorList>
            <person name="Gilroy R."/>
        </authorList>
    </citation>
    <scope>NUCLEOTIDE SEQUENCE</scope>
    <source>
        <strain evidence="2">ChiGjej1B1-22543</strain>
    </source>
</reference>
<evidence type="ECO:0000313" key="2">
    <source>
        <dbReference type="EMBL" id="HIU44769.1"/>
    </source>
</evidence>
<feature type="transmembrane region" description="Helical" evidence="1">
    <location>
        <begin position="39"/>
        <end position="57"/>
    </location>
</feature>